<keyword evidence="4 6" id="KW-0520">NAD</keyword>
<dbReference type="InterPro" id="IPR003680">
    <property type="entry name" value="Flavodoxin_fold"/>
</dbReference>
<dbReference type="PANTHER" id="PTHR43741:SF2">
    <property type="entry name" value="FMN-DEPENDENT NADH:QUINONE OXIDOREDUCTASE"/>
    <property type="match status" value="1"/>
</dbReference>
<comment type="similarity">
    <text evidence="6">Belongs to the azoreductase type 1 family.</text>
</comment>
<dbReference type="InterPro" id="IPR029039">
    <property type="entry name" value="Flavoprotein-like_sf"/>
</dbReference>
<evidence type="ECO:0000256" key="1">
    <source>
        <dbReference type="ARBA" id="ARBA00022630"/>
    </source>
</evidence>
<dbReference type="GO" id="GO:0016652">
    <property type="term" value="F:oxidoreductase activity, acting on NAD(P)H as acceptor"/>
    <property type="evidence" value="ECO:0007669"/>
    <property type="project" value="UniProtKB-UniRule"/>
</dbReference>
<evidence type="ECO:0000313" key="8">
    <source>
        <dbReference type="EMBL" id="RAK26804.1"/>
    </source>
</evidence>
<dbReference type="AlphaFoldDB" id="A0A364JT46"/>
<feature type="binding site" evidence="6">
    <location>
        <position position="10"/>
    </location>
    <ligand>
        <name>FMN</name>
        <dbReference type="ChEBI" id="CHEBI:58210"/>
    </ligand>
</feature>
<dbReference type="Pfam" id="PF02525">
    <property type="entry name" value="Flavodoxin_2"/>
    <property type="match status" value="1"/>
</dbReference>
<dbReference type="GO" id="GO:0009055">
    <property type="term" value="F:electron transfer activity"/>
    <property type="evidence" value="ECO:0007669"/>
    <property type="project" value="UniProtKB-UniRule"/>
</dbReference>
<reference evidence="8 9" key="1">
    <citation type="submission" date="2018-06" db="EMBL/GenBank/DDBJ databases">
        <title>Genomic Encyclopedia of Type Strains, Phase IV (KMG-IV): sequencing the most valuable type-strain genomes for metagenomic binning, comparative biology and taxonomic classification.</title>
        <authorList>
            <person name="Goeker M."/>
        </authorList>
    </citation>
    <scope>NUCLEOTIDE SEQUENCE [LARGE SCALE GENOMIC DNA]</scope>
    <source>
        <strain evidence="8 9">DSM 26720</strain>
    </source>
</reference>
<evidence type="ECO:0000256" key="2">
    <source>
        <dbReference type="ARBA" id="ARBA00022643"/>
    </source>
</evidence>
<organism evidence="8 9">
    <name type="scientific">Falsochrobactrum ovis</name>
    <dbReference type="NCBI Taxonomy" id="1293442"/>
    <lineage>
        <taxon>Bacteria</taxon>
        <taxon>Pseudomonadati</taxon>
        <taxon>Pseudomonadota</taxon>
        <taxon>Alphaproteobacteria</taxon>
        <taxon>Hyphomicrobiales</taxon>
        <taxon>Brucellaceae</taxon>
        <taxon>Falsochrobactrum</taxon>
    </lineage>
</organism>
<feature type="binding site" evidence="6">
    <location>
        <begin position="16"/>
        <end position="18"/>
    </location>
    <ligand>
        <name>FMN</name>
        <dbReference type="ChEBI" id="CHEBI:58210"/>
    </ligand>
</feature>
<comment type="caution">
    <text evidence="8">The sequence shown here is derived from an EMBL/GenBank/DDBJ whole genome shotgun (WGS) entry which is preliminary data.</text>
</comment>
<keyword evidence="3 6" id="KW-0560">Oxidoreductase</keyword>
<dbReference type="Gene3D" id="3.40.50.360">
    <property type="match status" value="1"/>
</dbReference>
<evidence type="ECO:0000256" key="4">
    <source>
        <dbReference type="ARBA" id="ARBA00023027"/>
    </source>
</evidence>
<dbReference type="RefSeq" id="WP_111575949.1">
    <property type="nucleotide sequence ID" value="NZ_JBHEEY010000013.1"/>
</dbReference>
<comment type="function">
    <text evidence="6">Quinone reductase that provides resistance to thiol-specific stress caused by electrophilic quinones.</text>
</comment>
<comment type="caution">
    <text evidence="6">Lacks conserved residue(s) required for the propagation of feature annotation.</text>
</comment>
<dbReference type="Proteomes" id="UP000249453">
    <property type="component" value="Unassembled WGS sequence"/>
</dbReference>
<evidence type="ECO:0000259" key="7">
    <source>
        <dbReference type="Pfam" id="PF02525"/>
    </source>
</evidence>
<dbReference type="EC" id="1.7.1.17" evidence="6"/>
<dbReference type="EMBL" id="QLMK01000012">
    <property type="protein sequence ID" value="RAK26804.1"/>
    <property type="molecule type" value="Genomic_DNA"/>
</dbReference>
<comment type="catalytic activity">
    <reaction evidence="6">
        <text>2 a quinone + NADH + H(+) = 2 a 1,4-benzosemiquinone + NAD(+)</text>
        <dbReference type="Rhea" id="RHEA:65952"/>
        <dbReference type="ChEBI" id="CHEBI:15378"/>
        <dbReference type="ChEBI" id="CHEBI:57540"/>
        <dbReference type="ChEBI" id="CHEBI:57945"/>
        <dbReference type="ChEBI" id="CHEBI:132124"/>
        <dbReference type="ChEBI" id="CHEBI:134225"/>
    </reaction>
</comment>
<keyword evidence="2 6" id="KW-0288">FMN</keyword>
<evidence type="ECO:0000256" key="3">
    <source>
        <dbReference type="ARBA" id="ARBA00023002"/>
    </source>
</evidence>
<name>A0A364JT46_9HYPH</name>
<sequence length="211" mass="22141">MSSILLVTSSPRGNESLSSKFAIDLANQLADRLPSAAIVHRDIGSHPVPHLDEVTTTAIRKPAEARNAEEAAAVAYSDQLVDELLAADAVVIATGLINFSIYSTLKSWIDNVARAGLTFRYTESGPVGLATGKKVYLVLAAGGVYSEGAAKSMDHAVPYLKSVLGFMGMTDVEVIYVEGLAFGPEAAEKAISAAHSRVQEVAKTAQLVLAA</sequence>
<gene>
    <name evidence="6" type="primary">azoR</name>
    <name evidence="8" type="ORF">C7374_11225</name>
</gene>
<evidence type="ECO:0000256" key="5">
    <source>
        <dbReference type="ARBA" id="ARBA00048542"/>
    </source>
</evidence>
<dbReference type="InterPro" id="IPR023048">
    <property type="entry name" value="NADH:quinone_OxRdtase_FMN_depd"/>
</dbReference>
<comment type="subunit">
    <text evidence="6">Homodimer.</text>
</comment>
<proteinExistence type="inferred from homology"/>
<dbReference type="SUPFAM" id="SSF52218">
    <property type="entry name" value="Flavoproteins"/>
    <property type="match status" value="1"/>
</dbReference>
<dbReference type="GO" id="GO:0016655">
    <property type="term" value="F:oxidoreductase activity, acting on NAD(P)H, quinone or similar compound as acceptor"/>
    <property type="evidence" value="ECO:0007669"/>
    <property type="project" value="InterPro"/>
</dbReference>
<evidence type="ECO:0000313" key="9">
    <source>
        <dbReference type="Proteomes" id="UP000249453"/>
    </source>
</evidence>
<comment type="catalytic activity">
    <reaction evidence="5">
        <text>N,N-dimethyl-1,4-phenylenediamine + anthranilate + 2 NAD(+) = 2-(4-dimethylaminophenyl)diazenylbenzoate + 2 NADH + 2 H(+)</text>
        <dbReference type="Rhea" id="RHEA:55872"/>
        <dbReference type="ChEBI" id="CHEBI:15378"/>
        <dbReference type="ChEBI" id="CHEBI:15783"/>
        <dbReference type="ChEBI" id="CHEBI:16567"/>
        <dbReference type="ChEBI" id="CHEBI:57540"/>
        <dbReference type="ChEBI" id="CHEBI:57945"/>
        <dbReference type="ChEBI" id="CHEBI:71579"/>
        <dbReference type="EC" id="1.7.1.17"/>
    </reaction>
    <physiologicalReaction direction="right-to-left" evidence="5">
        <dbReference type="Rhea" id="RHEA:55874"/>
    </physiologicalReaction>
</comment>
<dbReference type="HAMAP" id="MF_01216">
    <property type="entry name" value="Azoreductase_type1"/>
    <property type="match status" value="1"/>
</dbReference>
<evidence type="ECO:0000256" key="6">
    <source>
        <dbReference type="HAMAP-Rule" id="MF_01216"/>
    </source>
</evidence>
<feature type="domain" description="Flavodoxin-like fold" evidence="7">
    <location>
        <begin position="3"/>
        <end position="200"/>
    </location>
</feature>
<keyword evidence="1 6" id="KW-0285">Flavoprotein</keyword>
<accession>A0A364JT46</accession>
<protein>
    <recommendedName>
        <fullName evidence="6">FMN dependent NADH:quinone oxidoreductase</fullName>
        <ecNumber evidence="6">1.6.5.-</ecNumber>
    </recommendedName>
    <alternativeName>
        <fullName evidence="6">Azo-dye reductase</fullName>
    </alternativeName>
    <alternativeName>
        <fullName evidence="6">FMN-dependent NADH-azo compound oxidoreductase</fullName>
    </alternativeName>
    <alternativeName>
        <fullName evidence="6">FMN-dependent NADH-azoreductase</fullName>
        <ecNumber evidence="6">1.7.1.17</ecNumber>
    </alternativeName>
</protein>
<dbReference type="InterPro" id="IPR050104">
    <property type="entry name" value="FMN-dep_NADH:Q_OxRdtase_AzoR1"/>
</dbReference>
<dbReference type="OrthoDB" id="9787136at2"/>
<dbReference type="EC" id="1.6.5.-" evidence="6"/>
<dbReference type="PANTHER" id="PTHR43741">
    <property type="entry name" value="FMN-DEPENDENT NADH-AZOREDUCTASE 1"/>
    <property type="match status" value="1"/>
</dbReference>
<comment type="cofactor">
    <cofactor evidence="6">
        <name>FMN</name>
        <dbReference type="ChEBI" id="CHEBI:58210"/>
    </cofactor>
    <text evidence="6">Binds 1 FMN per subunit.</text>
</comment>
<keyword evidence="9" id="KW-1185">Reference proteome</keyword>
<dbReference type="GO" id="GO:0010181">
    <property type="term" value="F:FMN binding"/>
    <property type="evidence" value="ECO:0007669"/>
    <property type="project" value="UniProtKB-UniRule"/>
</dbReference>
<comment type="function">
    <text evidence="6">Also exhibits azoreductase activity. Catalyzes the reductive cleavage of the azo bond in aromatic azo compounds to the corresponding amines.</text>
</comment>